<name>A0ABR2J761_9PEZI</name>
<dbReference type="Proteomes" id="UP001390339">
    <property type="component" value="Unassembled WGS sequence"/>
</dbReference>
<evidence type="ECO:0000313" key="2">
    <source>
        <dbReference type="Proteomes" id="UP001390339"/>
    </source>
</evidence>
<evidence type="ECO:0000313" key="1">
    <source>
        <dbReference type="EMBL" id="KAK8873635.1"/>
    </source>
</evidence>
<organism evidence="1 2">
    <name type="scientific">Apiospora arundinis</name>
    <dbReference type="NCBI Taxonomy" id="335852"/>
    <lineage>
        <taxon>Eukaryota</taxon>
        <taxon>Fungi</taxon>
        <taxon>Dikarya</taxon>
        <taxon>Ascomycota</taxon>
        <taxon>Pezizomycotina</taxon>
        <taxon>Sordariomycetes</taxon>
        <taxon>Xylariomycetidae</taxon>
        <taxon>Amphisphaeriales</taxon>
        <taxon>Apiosporaceae</taxon>
        <taxon>Apiospora</taxon>
    </lineage>
</organism>
<gene>
    <name evidence="1" type="ORF">PGQ11_004149</name>
</gene>
<accession>A0ABR2J761</accession>
<reference evidence="1 2" key="1">
    <citation type="journal article" date="2024" name="IMA Fungus">
        <title>Apiospora arundinis, a panoply of carbohydrate-active enzymes and secondary metabolites.</title>
        <authorList>
            <person name="Sorensen T."/>
            <person name="Petersen C."/>
            <person name="Muurmann A.T."/>
            <person name="Christiansen J.V."/>
            <person name="Brundto M.L."/>
            <person name="Overgaard C.K."/>
            <person name="Boysen A.T."/>
            <person name="Wollenberg R.D."/>
            <person name="Larsen T.O."/>
            <person name="Sorensen J.L."/>
            <person name="Nielsen K.L."/>
            <person name="Sondergaard T.E."/>
        </authorList>
    </citation>
    <scope>NUCLEOTIDE SEQUENCE [LARGE SCALE GENOMIC DNA]</scope>
    <source>
        <strain evidence="1 2">AAU 773</strain>
    </source>
</reference>
<dbReference type="EMBL" id="JAPCWZ010000003">
    <property type="protein sequence ID" value="KAK8873635.1"/>
    <property type="molecule type" value="Genomic_DNA"/>
</dbReference>
<dbReference type="InterPro" id="IPR035439">
    <property type="entry name" value="UPF0145_dom_sf"/>
</dbReference>
<dbReference type="Gene3D" id="3.30.110.70">
    <property type="entry name" value="Hypothetical protein apc22750. Chain B"/>
    <property type="match status" value="1"/>
</dbReference>
<proteinExistence type="predicted"/>
<dbReference type="SUPFAM" id="SSF117782">
    <property type="entry name" value="YbjQ-like"/>
    <property type="match status" value="1"/>
</dbReference>
<protein>
    <submittedName>
        <fullName evidence="1">UPF0145 domain-containing protein</fullName>
    </submittedName>
</protein>
<comment type="caution">
    <text evidence="1">The sequence shown here is derived from an EMBL/GenBank/DDBJ whole genome shotgun (WGS) entry which is preliminary data.</text>
</comment>
<keyword evidence="2" id="KW-1185">Reference proteome</keyword>
<sequence>MSPSKKDATAPTLVNIDVLKPGLRCVAEAPDVMTTTTSDMPGYRVTRVLGAVFANSWQFSNPPFSRSTSYQKLNYFRSNEAMSRLVAETRSRGGNAILRVRYDHGPGTFVHGTAVVVEKM</sequence>